<evidence type="ECO:0008006" key="3">
    <source>
        <dbReference type="Google" id="ProtNLM"/>
    </source>
</evidence>
<name>A0ABR5YFN4_9SPHN</name>
<accession>A0ABR5YFN4</accession>
<dbReference type="RefSeq" id="WP_066689569.1">
    <property type="nucleotide sequence ID" value="NZ_LQQO01000010.1"/>
</dbReference>
<keyword evidence="2" id="KW-1185">Reference proteome</keyword>
<organism evidence="1 2">
    <name type="scientific">Sphingomonas hankookensis</name>
    <dbReference type="NCBI Taxonomy" id="563996"/>
    <lineage>
        <taxon>Bacteria</taxon>
        <taxon>Pseudomonadati</taxon>
        <taxon>Pseudomonadota</taxon>
        <taxon>Alphaproteobacteria</taxon>
        <taxon>Sphingomonadales</taxon>
        <taxon>Sphingomonadaceae</taxon>
        <taxon>Sphingomonas</taxon>
    </lineage>
</organism>
<dbReference type="Proteomes" id="UP000076609">
    <property type="component" value="Unassembled WGS sequence"/>
</dbReference>
<comment type="caution">
    <text evidence="1">The sequence shown here is derived from an EMBL/GenBank/DDBJ whole genome shotgun (WGS) entry which is preliminary data.</text>
</comment>
<proteinExistence type="predicted"/>
<evidence type="ECO:0000313" key="1">
    <source>
        <dbReference type="EMBL" id="KZE16004.1"/>
    </source>
</evidence>
<protein>
    <recommendedName>
        <fullName evidence="3">Tetratricopeptide repeat protein</fullName>
    </recommendedName>
</protein>
<gene>
    <name evidence="1" type="ORF">AVT10_12930</name>
</gene>
<dbReference type="SUPFAM" id="SSF74653">
    <property type="entry name" value="TolA/TonB C-terminal domain"/>
    <property type="match status" value="1"/>
</dbReference>
<sequence length="395" mass="42350">MLSSILLVAAQTTVPPTVVPTEEIVVVGHRATDALAACLSRQCPPAEDVEASLQASVEMFSGGQYAKARHTLLRSIARNRRHAAQLPGPVSSLYATLATVAEHEGYQREWVSASRSNVQVLRKYMGEDNPSTLVEEMGFARDLVENGNVSTASGILTKVQRLALNTGKKDLAAGATFRRAWLEMGSGNEKRAIQLMDEAVAIAGPANRAMADLRAIFVARIALRKGDAGAIDALAARLRQSAVARPMLLSSRPVEDVNAPDGMISNGAANGDIALADVGYWIRPDGRTADAEILTPSGLGRWERAVLQQVRERRYIPLDVPSGHPGIYRIDRFTIRSTFNFVTGTRIAQRSGPATTHIVDLTETEAMSAAQKRRVAEAATAPAADQIAPVGSPMQ</sequence>
<dbReference type="EMBL" id="LQQO01000010">
    <property type="protein sequence ID" value="KZE16004.1"/>
    <property type="molecule type" value="Genomic_DNA"/>
</dbReference>
<reference evidence="2" key="1">
    <citation type="submission" date="2016-01" db="EMBL/GenBank/DDBJ databases">
        <title>Draft genome of Chromobacterium sp. F49.</title>
        <authorList>
            <person name="Hong K.W."/>
        </authorList>
    </citation>
    <scope>NUCLEOTIDE SEQUENCE [LARGE SCALE GENOMIC DNA]</scope>
    <source>
        <strain evidence="2">CN3</strain>
    </source>
</reference>
<evidence type="ECO:0000313" key="2">
    <source>
        <dbReference type="Proteomes" id="UP000076609"/>
    </source>
</evidence>